<comment type="caution">
    <text evidence="11">The sequence shown here is derived from an EMBL/GenBank/DDBJ whole genome shotgun (WGS) entry which is preliminary data.</text>
</comment>
<evidence type="ECO:0000256" key="6">
    <source>
        <dbReference type="ARBA" id="ARBA00022801"/>
    </source>
</evidence>
<dbReference type="GO" id="GO:0003676">
    <property type="term" value="F:nucleic acid binding"/>
    <property type="evidence" value="ECO:0007669"/>
    <property type="project" value="InterPro"/>
</dbReference>
<keyword evidence="9" id="KW-0051">Antiviral defense</keyword>
<dbReference type="STRING" id="867903.ThesuDRAFT_01285"/>
<dbReference type="NCBIfam" id="TIGR01596">
    <property type="entry name" value="cas3_HD"/>
    <property type="match status" value="1"/>
</dbReference>
<dbReference type="InterPro" id="IPR011545">
    <property type="entry name" value="DEAD/DEAH_box_helicase_dom"/>
</dbReference>
<dbReference type="PROSITE" id="PS51643">
    <property type="entry name" value="HD_CAS3"/>
    <property type="match status" value="1"/>
</dbReference>
<keyword evidence="4" id="KW-0479">Metal-binding</keyword>
<dbReference type="Proteomes" id="UP000005710">
    <property type="component" value="Unassembled WGS sequence"/>
</dbReference>
<dbReference type="InterPro" id="IPR006483">
    <property type="entry name" value="CRISPR-assoc_Cas3_HD"/>
</dbReference>
<dbReference type="GO" id="GO:0016787">
    <property type="term" value="F:hydrolase activity"/>
    <property type="evidence" value="ECO:0007669"/>
    <property type="project" value="UniProtKB-KW"/>
</dbReference>
<evidence type="ECO:0000313" key="11">
    <source>
        <dbReference type="EMBL" id="EKP95533.1"/>
    </source>
</evidence>
<dbReference type="InterPro" id="IPR054712">
    <property type="entry name" value="Cas3-like_dom"/>
</dbReference>
<reference evidence="11" key="2">
    <citation type="submission" date="2012-10" db="EMBL/GenBank/DDBJ databases">
        <title>Improved high-quality draft of Thermaerobacter subterraneus C21, DSM 13965.</title>
        <authorList>
            <consortium name="DOE Joint Genome Institute"/>
            <person name="Eisen J."/>
            <person name="Huntemann M."/>
            <person name="Wei C.-L."/>
            <person name="Han J."/>
            <person name="Detter J.C."/>
            <person name="Han C."/>
            <person name="Tapia R."/>
            <person name="Chen A."/>
            <person name="Kyrpides N."/>
            <person name="Mavromatis K."/>
            <person name="Markowitz V."/>
            <person name="Szeto E."/>
            <person name="Ivanova N."/>
            <person name="Mikhailova N."/>
            <person name="Ovchinnikova G."/>
            <person name="Pagani I."/>
            <person name="Pati A."/>
            <person name="Goodwin L."/>
            <person name="Nordberg H.P."/>
            <person name="Cantor M.N."/>
            <person name="Hua S.X."/>
            <person name="Woyke T."/>
            <person name="Eisen J."/>
            <person name="Klenk H.-P."/>
        </authorList>
    </citation>
    <scope>NUCLEOTIDE SEQUENCE [LARGE SCALE GENOMIC DNA]</scope>
    <source>
        <strain evidence="11">DSM 13965</strain>
    </source>
</reference>
<sequence>MEESLAFYAHSPGATGQWHQLVEHLRSVSKMARAFADAFGMGDIAYLLGLLHDLGKFNPEFQHYLRATHEGRATSSVPHAVWGAALLYGLARIRGGTDVWKELALPILGHHAGLEDAGVAATKLDAFWQERGPEVVEAQKRLAAAGLRLPVPRVPAFTTSTQREFAIRMVFSALVDADYLDTERHFEPEQASLRGRGPSLETLWHRLEAAQRKILDDSTVVNRIRREVYEACVRAASGPPGVYRLTVPTGGGKTRSGLAFALRHALIHDLRRVVVAIPYTSIIDQTARVYREILGDEAVLEHHSALQVPEEDERQDESVVRHRLATENWDAPIVVTTTVQMLESLFSNRPSKVRKIHRLSGAVIVLDEVQALPPELLRPTLDVLGWLATPVEEGGFGSTVVLSTATQPALEAVCGSEHPHLARAIEIVPDFPKHFALLKRVEYEWRPDAITWDTLAGEVEQLHQVLVVLNSRRDAFALLSALEDVPDVFHLSTLLCGAHRKRVLEEVKRRLRQGEPVRLVSTQVVEAGVDLDFPVVYRAVGPLDRIVQAAGRCNREGRLPSGPGRVIVFEPAGGRTPSGPYKVGLEKARLLLRHHPVSHLHDPDLYREYFRRLFADVDLDKKRIQEYRQALNYPEVAQRYRLIESDTVPVVVPYMDAAAQLEEFLARPGYVAWRRLQPYIVNLFAYEVATRGEWLERVADSLYLWKGAYDERLGMVEGYADPADLIV</sequence>
<evidence type="ECO:0000256" key="1">
    <source>
        <dbReference type="ARBA" id="ARBA00006847"/>
    </source>
</evidence>
<dbReference type="CDD" id="cd17930">
    <property type="entry name" value="DEXHc_cas3"/>
    <property type="match status" value="1"/>
</dbReference>
<keyword evidence="12" id="KW-1185">Reference proteome</keyword>
<keyword evidence="6" id="KW-0378">Hydrolase</keyword>
<dbReference type="SUPFAM" id="SSF109604">
    <property type="entry name" value="HD-domain/PDEase-like"/>
    <property type="match status" value="1"/>
</dbReference>
<dbReference type="OrthoDB" id="9810236at2"/>
<keyword evidence="8" id="KW-0067">ATP-binding</keyword>
<dbReference type="GO" id="GO:0004386">
    <property type="term" value="F:helicase activity"/>
    <property type="evidence" value="ECO:0007669"/>
    <property type="project" value="UniProtKB-KW"/>
</dbReference>
<comment type="similarity">
    <text evidence="1">In the N-terminal section; belongs to the CRISPR-associated nuclease Cas3-HD family.</text>
</comment>
<evidence type="ECO:0000256" key="3">
    <source>
        <dbReference type="ARBA" id="ARBA00022722"/>
    </source>
</evidence>
<dbReference type="GO" id="GO:0051607">
    <property type="term" value="P:defense response to virus"/>
    <property type="evidence" value="ECO:0007669"/>
    <property type="project" value="UniProtKB-KW"/>
</dbReference>
<dbReference type="CDD" id="cd09641">
    <property type="entry name" value="Cas3''_I"/>
    <property type="match status" value="1"/>
</dbReference>
<organism evidence="11 12">
    <name type="scientific">Thermaerobacter subterraneus DSM 13965</name>
    <dbReference type="NCBI Taxonomy" id="867903"/>
    <lineage>
        <taxon>Bacteria</taxon>
        <taxon>Bacillati</taxon>
        <taxon>Bacillota</taxon>
        <taxon>Clostridia</taxon>
        <taxon>Eubacteriales</taxon>
        <taxon>Clostridiales Family XVII. Incertae Sedis</taxon>
        <taxon>Thermaerobacter</taxon>
    </lineage>
</organism>
<keyword evidence="3" id="KW-0540">Nuclease</keyword>
<dbReference type="InterPro" id="IPR027417">
    <property type="entry name" value="P-loop_NTPase"/>
</dbReference>
<evidence type="ECO:0000256" key="9">
    <source>
        <dbReference type="ARBA" id="ARBA00023118"/>
    </source>
</evidence>
<dbReference type="InterPro" id="IPR038257">
    <property type="entry name" value="CRISPR-assoc_Cas3_HD_sf"/>
</dbReference>
<keyword evidence="5" id="KW-0547">Nucleotide-binding</keyword>
<dbReference type="InterPro" id="IPR006474">
    <property type="entry name" value="Helicase_Cas3_CRISPR-ass_core"/>
</dbReference>
<dbReference type="SUPFAM" id="SSF52540">
    <property type="entry name" value="P-loop containing nucleoside triphosphate hydrolases"/>
    <property type="match status" value="1"/>
</dbReference>
<comment type="similarity">
    <text evidence="2">In the central section; belongs to the CRISPR-associated helicase Cas3 family.</text>
</comment>
<accession>K6Q2U1</accession>
<keyword evidence="7" id="KW-0347">Helicase</keyword>
<dbReference type="Pfam" id="PF00270">
    <property type="entry name" value="DEAD"/>
    <property type="match status" value="1"/>
</dbReference>
<dbReference type="Pfam" id="PF18019">
    <property type="entry name" value="Cas3_HD"/>
    <property type="match status" value="1"/>
</dbReference>
<proteinExistence type="inferred from homology"/>
<dbReference type="HOGENOM" id="CLU_010123_0_0_9"/>
<gene>
    <name evidence="11" type="ORF">ThesuDRAFT_01285</name>
</gene>
<name>K6Q2U1_9FIRM</name>
<dbReference type="Pfam" id="PF22590">
    <property type="entry name" value="Cas3-like_C_2"/>
    <property type="match status" value="1"/>
</dbReference>
<feature type="domain" description="HD Cas3-type" evidence="10">
    <location>
        <begin position="14"/>
        <end position="180"/>
    </location>
</feature>
<evidence type="ECO:0000256" key="8">
    <source>
        <dbReference type="ARBA" id="ARBA00022840"/>
    </source>
</evidence>
<protein>
    <submittedName>
        <fullName evidence="11">CRISPR-associated helicase, Cas3 family</fullName>
    </submittedName>
</protein>
<dbReference type="SMART" id="SM00487">
    <property type="entry name" value="DEXDc"/>
    <property type="match status" value="1"/>
</dbReference>
<dbReference type="eggNOG" id="COG1203">
    <property type="taxonomic scope" value="Bacteria"/>
</dbReference>
<dbReference type="InterPro" id="IPR014001">
    <property type="entry name" value="Helicase_ATP-bd"/>
</dbReference>
<dbReference type="GO" id="GO:0004518">
    <property type="term" value="F:nuclease activity"/>
    <property type="evidence" value="ECO:0007669"/>
    <property type="project" value="UniProtKB-KW"/>
</dbReference>
<dbReference type="GO" id="GO:0046872">
    <property type="term" value="F:metal ion binding"/>
    <property type="evidence" value="ECO:0007669"/>
    <property type="project" value="UniProtKB-KW"/>
</dbReference>
<dbReference type="GO" id="GO:0005524">
    <property type="term" value="F:ATP binding"/>
    <property type="evidence" value="ECO:0007669"/>
    <property type="project" value="UniProtKB-KW"/>
</dbReference>
<evidence type="ECO:0000256" key="2">
    <source>
        <dbReference type="ARBA" id="ARBA00009046"/>
    </source>
</evidence>
<evidence type="ECO:0000313" key="12">
    <source>
        <dbReference type="Proteomes" id="UP000005710"/>
    </source>
</evidence>
<dbReference type="AlphaFoldDB" id="K6Q2U1"/>
<evidence type="ECO:0000256" key="7">
    <source>
        <dbReference type="ARBA" id="ARBA00022806"/>
    </source>
</evidence>
<evidence type="ECO:0000256" key="5">
    <source>
        <dbReference type="ARBA" id="ARBA00022741"/>
    </source>
</evidence>
<evidence type="ECO:0000256" key="4">
    <source>
        <dbReference type="ARBA" id="ARBA00022723"/>
    </source>
</evidence>
<reference evidence="11" key="1">
    <citation type="submission" date="2010-10" db="EMBL/GenBank/DDBJ databases">
        <authorList>
            <consortium name="US DOE Joint Genome Institute (JGI-PGF)"/>
            <person name="Lucas S."/>
            <person name="Copeland A."/>
            <person name="Lapidus A."/>
            <person name="Bruce D."/>
            <person name="Goodwin L."/>
            <person name="Pitluck S."/>
            <person name="Kyrpides N."/>
            <person name="Mavromatis K."/>
            <person name="Detter J.C."/>
            <person name="Han C."/>
            <person name="Land M."/>
            <person name="Hauser L."/>
            <person name="Markowitz V."/>
            <person name="Cheng J.-F."/>
            <person name="Hugenholtz P."/>
            <person name="Woyke T."/>
            <person name="Wu D."/>
            <person name="Pukall R."/>
            <person name="Wahrenburg C."/>
            <person name="Brambilla E."/>
            <person name="Klenk H.-P."/>
            <person name="Eisen J.A."/>
        </authorList>
    </citation>
    <scope>NUCLEOTIDE SEQUENCE [LARGE SCALE GENOMIC DNA]</scope>
    <source>
        <strain evidence="11">DSM 13965</strain>
    </source>
</reference>
<dbReference type="NCBIfam" id="TIGR01587">
    <property type="entry name" value="cas3_core"/>
    <property type="match status" value="1"/>
</dbReference>
<dbReference type="RefSeq" id="WP_006903554.1">
    <property type="nucleotide sequence ID" value="NZ_JH976535.1"/>
</dbReference>
<dbReference type="Gene3D" id="3.40.50.300">
    <property type="entry name" value="P-loop containing nucleotide triphosphate hydrolases"/>
    <property type="match status" value="2"/>
</dbReference>
<dbReference type="Gene3D" id="1.10.3210.30">
    <property type="match status" value="1"/>
</dbReference>
<evidence type="ECO:0000259" key="10">
    <source>
        <dbReference type="PROSITE" id="PS51643"/>
    </source>
</evidence>
<dbReference type="EMBL" id="AENY02000002">
    <property type="protein sequence ID" value="EKP95533.1"/>
    <property type="molecule type" value="Genomic_DNA"/>
</dbReference>